<evidence type="ECO:0000313" key="3">
    <source>
        <dbReference type="Proteomes" id="UP001500831"/>
    </source>
</evidence>
<feature type="compositionally biased region" description="Pro residues" evidence="1">
    <location>
        <begin position="40"/>
        <end position="53"/>
    </location>
</feature>
<accession>A0ABN3VTV3</accession>
<sequence length="83" mass="8588">MEEPDDLAELRRLLFAAIPYPTEEENLAMLAQTLSSSTPGPCPPPDPGGPGSPPAQGARDLPVLVPGARRSPERTNRTAGGGA</sequence>
<keyword evidence="3" id="KW-1185">Reference proteome</keyword>
<reference evidence="2 3" key="1">
    <citation type="journal article" date="2019" name="Int. J. Syst. Evol. Microbiol.">
        <title>The Global Catalogue of Microorganisms (GCM) 10K type strain sequencing project: providing services to taxonomists for standard genome sequencing and annotation.</title>
        <authorList>
            <consortium name="The Broad Institute Genomics Platform"/>
            <consortium name="The Broad Institute Genome Sequencing Center for Infectious Disease"/>
            <person name="Wu L."/>
            <person name="Ma J."/>
        </authorList>
    </citation>
    <scope>NUCLEOTIDE SEQUENCE [LARGE SCALE GENOMIC DNA]</scope>
    <source>
        <strain evidence="2 3">JCM 6242</strain>
    </source>
</reference>
<protein>
    <submittedName>
        <fullName evidence="2">Uncharacterized protein</fullName>
    </submittedName>
</protein>
<organism evidence="2 3">
    <name type="scientific">Streptosporangium fragile</name>
    <dbReference type="NCBI Taxonomy" id="46186"/>
    <lineage>
        <taxon>Bacteria</taxon>
        <taxon>Bacillati</taxon>
        <taxon>Actinomycetota</taxon>
        <taxon>Actinomycetes</taxon>
        <taxon>Streptosporangiales</taxon>
        <taxon>Streptosporangiaceae</taxon>
        <taxon>Streptosporangium</taxon>
    </lineage>
</organism>
<evidence type="ECO:0000313" key="2">
    <source>
        <dbReference type="EMBL" id="GAA2862322.1"/>
    </source>
</evidence>
<gene>
    <name evidence="2" type="ORF">GCM10010517_21220</name>
</gene>
<proteinExistence type="predicted"/>
<dbReference type="Proteomes" id="UP001500831">
    <property type="component" value="Unassembled WGS sequence"/>
</dbReference>
<name>A0ABN3VTV3_9ACTN</name>
<dbReference type="EMBL" id="BAAAVI010000012">
    <property type="protein sequence ID" value="GAA2862322.1"/>
    <property type="molecule type" value="Genomic_DNA"/>
</dbReference>
<evidence type="ECO:0000256" key="1">
    <source>
        <dbReference type="SAM" id="MobiDB-lite"/>
    </source>
</evidence>
<comment type="caution">
    <text evidence="2">The sequence shown here is derived from an EMBL/GenBank/DDBJ whole genome shotgun (WGS) entry which is preliminary data.</text>
</comment>
<feature type="region of interest" description="Disordered" evidence="1">
    <location>
        <begin position="33"/>
        <end position="83"/>
    </location>
</feature>